<dbReference type="EMBL" id="CM004473">
    <property type="protein sequence ID" value="OCT82611.1"/>
    <property type="molecule type" value="Genomic_DNA"/>
</dbReference>
<dbReference type="Proteomes" id="UP000694892">
    <property type="component" value="Chromosome 4S"/>
</dbReference>
<gene>
    <name evidence="1" type="ORF">XELAEV_18025140mg</name>
</gene>
<accession>A0A974D1D7</accession>
<evidence type="ECO:0000313" key="1">
    <source>
        <dbReference type="EMBL" id="OCT82611.1"/>
    </source>
</evidence>
<dbReference type="AlphaFoldDB" id="A0A974D1D7"/>
<evidence type="ECO:0000313" key="2">
    <source>
        <dbReference type="Proteomes" id="UP000694892"/>
    </source>
</evidence>
<reference evidence="2" key="1">
    <citation type="journal article" date="2016" name="Nature">
        <title>Genome evolution in the allotetraploid frog Xenopus laevis.</title>
        <authorList>
            <person name="Session A.M."/>
            <person name="Uno Y."/>
            <person name="Kwon T."/>
            <person name="Chapman J.A."/>
            <person name="Toyoda A."/>
            <person name="Takahashi S."/>
            <person name="Fukui A."/>
            <person name="Hikosaka A."/>
            <person name="Suzuki A."/>
            <person name="Kondo M."/>
            <person name="van Heeringen S.J."/>
            <person name="Quigley I."/>
            <person name="Heinz S."/>
            <person name="Ogino H."/>
            <person name="Ochi H."/>
            <person name="Hellsten U."/>
            <person name="Lyons J.B."/>
            <person name="Simakov O."/>
            <person name="Putnam N."/>
            <person name="Stites J."/>
            <person name="Kuroki Y."/>
            <person name="Tanaka T."/>
            <person name="Michiue T."/>
            <person name="Watanabe M."/>
            <person name="Bogdanovic O."/>
            <person name="Lister R."/>
            <person name="Georgiou G."/>
            <person name="Paranjpe S.S."/>
            <person name="van Kruijsbergen I."/>
            <person name="Shu S."/>
            <person name="Carlson J."/>
            <person name="Kinoshita T."/>
            <person name="Ohta Y."/>
            <person name="Mawaribuchi S."/>
            <person name="Jenkins J."/>
            <person name="Grimwood J."/>
            <person name="Schmutz J."/>
            <person name="Mitros T."/>
            <person name="Mozaffari S.V."/>
            <person name="Suzuki Y."/>
            <person name="Haramoto Y."/>
            <person name="Yamamoto T.S."/>
            <person name="Takagi C."/>
            <person name="Heald R."/>
            <person name="Miller K."/>
            <person name="Haudenschild C."/>
            <person name="Kitzman J."/>
            <person name="Nakayama T."/>
            <person name="Izutsu Y."/>
            <person name="Robert J."/>
            <person name="Fortriede J."/>
            <person name="Burns K."/>
            <person name="Lotay V."/>
            <person name="Karimi K."/>
            <person name="Yasuoka Y."/>
            <person name="Dichmann D.S."/>
            <person name="Flajnik M.F."/>
            <person name="Houston D.W."/>
            <person name="Shendure J."/>
            <person name="DuPasquier L."/>
            <person name="Vize P.D."/>
            <person name="Zorn A.M."/>
            <person name="Ito M."/>
            <person name="Marcotte E.M."/>
            <person name="Wallingford J.B."/>
            <person name="Ito Y."/>
            <person name="Asashima M."/>
            <person name="Ueno N."/>
            <person name="Matsuda Y."/>
            <person name="Veenstra G.J."/>
            <person name="Fujiyama A."/>
            <person name="Harland R.M."/>
            <person name="Taira M."/>
            <person name="Rokhsar D.S."/>
        </authorList>
    </citation>
    <scope>NUCLEOTIDE SEQUENCE [LARGE SCALE GENOMIC DNA]</scope>
    <source>
        <strain evidence="2">J</strain>
    </source>
</reference>
<name>A0A974D1D7_XENLA</name>
<organism evidence="1 2">
    <name type="scientific">Xenopus laevis</name>
    <name type="common">African clawed frog</name>
    <dbReference type="NCBI Taxonomy" id="8355"/>
    <lineage>
        <taxon>Eukaryota</taxon>
        <taxon>Metazoa</taxon>
        <taxon>Chordata</taxon>
        <taxon>Craniata</taxon>
        <taxon>Vertebrata</taxon>
        <taxon>Euteleostomi</taxon>
        <taxon>Amphibia</taxon>
        <taxon>Batrachia</taxon>
        <taxon>Anura</taxon>
        <taxon>Pipoidea</taxon>
        <taxon>Pipidae</taxon>
        <taxon>Xenopodinae</taxon>
        <taxon>Xenopus</taxon>
        <taxon>Xenopus</taxon>
    </lineage>
</organism>
<proteinExistence type="predicted"/>
<protein>
    <submittedName>
        <fullName evidence="1">Uncharacterized protein</fullName>
    </submittedName>
</protein>
<sequence length="84" mass="9842">MVLIDALEAEYGSASAQIFLRYKRFAKFKNNCKCTFMFGCLIQGKEVTKCYTIRKQYVFKWKQTLICRALHTLYSLILVLLETS</sequence>